<name>A0A0D0E8P2_9AGAM</name>
<dbReference type="AlphaFoldDB" id="A0A0D0E8P2"/>
<gene>
    <name evidence="1" type="ORF">PAXRUDRAFT_141501</name>
</gene>
<organism evidence="1 2">
    <name type="scientific">Paxillus rubicundulus Ve08.2h10</name>
    <dbReference type="NCBI Taxonomy" id="930991"/>
    <lineage>
        <taxon>Eukaryota</taxon>
        <taxon>Fungi</taxon>
        <taxon>Dikarya</taxon>
        <taxon>Basidiomycota</taxon>
        <taxon>Agaricomycotina</taxon>
        <taxon>Agaricomycetes</taxon>
        <taxon>Agaricomycetidae</taxon>
        <taxon>Boletales</taxon>
        <taxon>Paxilineae</taxon>
        <taxon>Paxillaceae</taxon>
        <taxon>Paxillus</taxon>
    </lineage>
</organism>
<evidence type="ECO:0000313" key="1">
    <source>
        <dbReference type="EMBL" id="KIK95100.1"/>
    </source>
</evidence>
<feature type="non-terminal residue" evidence="1">
    <location>
        <position position="1"/>
    </location>
</feature>
<dbReference type="Proteomes" id="UP000054538">
    <property type="component" value="Unassembled WGS sequence"/>
</dbReference>
<dbReference type="HOGENOM" id="CLU_2460809_0_0_1"/>
<reference evidence="1 2" key="1">
    <citation type="submission" date="2014-04" db="EMBL/GenBank/DDBJ databases">
        <authorList>
            <consortium name="DOE Joint Genome Institute"/>
            <person name="Kuo A."/>
            <person name="Kohler A."/>
            <person name="Jargeat P."/>
            <person name="Nagy L.G."/>
            <person name="Floudas D."/>
            <person name="Copeland A."/>
            <person name="Barry K.W."/>
            <person name="Cichocki N."/>
            <person name="Veneault-Fourrey C."/>
            <person name="LaButti K."/>
            <person name="Lindquist E.A."/>
            <person name="Lipzen A."/>
            <person name="Lundell T."/>
            <person name="Morin E."/>
            <person name="Murat C."/>
            <person name="Sun H."/>
            <person name="Tunlid A."/>
            <person name="Henrissat B."/>
            <person name="Grigoriev I.V."/>
            <person name="Hibbett D.S."/>
            <person name="Martin F."/>
            <person name="Nordberg H.P."/>
            <person name="Cantor M.N."/>
            <person name="Hua S.X."/>
        </authorList>
    </citation>
    <scope>NUCLEOTIDE SEQUENCE [LARGE SCALE GENOMIC DNA]</scope>
    <source>
        <strain evidence="1 2">Ve08.2h10</strain>
    </source>
</reference>
<proteinExistence type="predicted"/>
<keyword evidence="2" id="KW-1185">Reference proteome</keyword>
<accession>A0A0D0E8P2</accession>
<reference evidence="2" key="2">
    <citation type="submission" date="2015-01" db="EMBL/GenBank/DDBJ databases">
        <title>Evolutionary Origins and Diversification of the Mycorrhizal Mutualists.</title>
        <authorList>
            <consortium name="DOE Joint Genome Institute"/>
            <consortium name="Mycorrhizal Genomics Consortium"/>
            <person name="Kohler A."/>
            <person name="Kuo A."/>
            <person name="Nagy L.G."/>
            <person name="Floudas D."/>
            <person name="Copeland A."/>
            <person name="Barry K.W."/>
            <person name="Cichocki N."/>
            <person name="Veneault-Fourrey C."/>
            <person name="LaButti K."/>
            <person name="Lindquist E.A."/>
            <person name="Lipzen A."/>
            <person name="Lundell T."/>
            <person name="Morin E."/>
            <person name="Murat C."/>
            <person name="Riley R."/>
            <person name="Ohm R."/>
            <person name="Sun H."/>
            <person name="Tunlid A."/>
            <person name="Henrissat B."/>
            <person name="Grigoriev I.V."/>
            <person name="Hibbett D.S."/>
            <person name="Martin F."/>
        </authorList>
    </citation>
    <scope>NUCLEOTIDE SEQUENCE [LARGE SCALE GENOMIC DNA]</scope>
    <source>
        <strain evidence="2">Ve08.2h10</strain>
    </source>
</reference>
<dbReference type="EMBL" id="KN825064">
    <property type="protein sequence ID" value="KIK95100.1"/>
    <property type="molecule type" value="Genomic_DNA"/>
</dbReference>
<sequence length="89" mass="9814">EGLENFMGCSGVCTRGREGQEERQTVYSVDPSPLVHLYSSRAAMSYLFQGKHKVPLLVNTEVIHVMEIALLGDPGEDLLVFQKKMCGAT</sequence>
<dbReference type="InParanoid" id="A0A0D0E8P2"/>
<evidence type="ECO:0000313" key="2">
    <source>
        <dbReference type="Proteomes" id="UP000054538"/>
    </source>
</evidence>
<protein>
    <submittedName>
        <fullName evidence="1">Uncharacterized protein</fullName>
    </submittedName>
</protein>